<keyword evidence="1" id="KW-0813">Transport</keyword>
<keyword evidence="4 6" id="KW-0067">ATP-binding</keyword>
<evidence type="ECO:0000313" key="7">
    <source>
        <dbReference type="Proteomes" id="UP001596473"/>
    </source>
</evidence>
<dbReference type="GO" id="GO:0005524">
    <property type="term" value="F:ATP binding"/>
    <property type="evidence" value="ECO:0007669"/>
    <property type="project" value="UniProtKB-KW"/>
</dbReference>
<dbReference type="InterPro" id="IPR003593">
    <property type="entry name" value="AAA+_ATPase"/>
</dbReference>
<sequence length="236" mass="25477">MITISQLTVQFGGVKAINNLDVRLKASVCGLIGPNGAGKTTLLNTLSGFIRSHSGTIALNGQWLHPLTPAERVRRGIRRSFQTEQVVEDLSVNDNILAILDHLPVSAKEAKAEVARAVAYVGLTAVAHQLGSSLNLYQRRMVELAKALVGQPRLLLLDEPGAGMNEAEALQLRQLILGIPQFCQAQVLLIDHDVALISATCEETLVLDFGRCIALGLTREVLNKPCVRKAYLGEDA</sequence>
<dbReference type="InterPro" id="IPR003439">
    <property type="entry name" value="ABC_transporter-like_ATP-bd"/>
</dbReference>
<dbReference type="Pfam" id="PF00005">
    <property type="entry name" value="ABC_tran"/>
    <property type="match status" value="1"/>
</dbReference>
<evidence type="ECO:0000256" key="3">
    <source>
        <dbReference type="ARBA" id="ARBA00022741"/>
    </source>
</evidence>
<proteinExistence type="predicted"/>
<name>A0ABW2QRL7_9NEIS</name>
<evidence type="ECO:0000313" key="6">
    <source>
        <dbReference type="EMBL" id="MFC7418412.1"/>
    </source>
</evidence>
<protein>
    <submittedName>
        <fullName evidence="6">ABC transporter ATP-binding protein</fullName>
    </submittedName>
</protein>
<evidence type="ECO:0000256" key="2">
    <source>
        <dbReference type="ARBA" id="ARBA00022475"/>
    </source>
</evidence>
<dbReference type="InterPro" id="IPR027417">
    <property type="entry name" value="P-loop_NTPase"/>
</dbReference>
<accession>A0ABW2QRL7</accession>
<dbReference type="EMBL" id="JBHTBQ010000001">
    <property type="protein sequence ID" value="MFC7418412.1"/>
    <property type="molecule type" value="Genomic_DNA"/>
</dbReference>
<dbReference type="PANTHER" id="PTHR45772">
    <property type="entry name" value="CONSERVED COMPONENT OF ABC TRANSPORTER FOR NATURAL AMINO ACIDS-RELATED"/>
    <property type="match status" value="1"/>
</dbReference>
<feature type="domain" description="ABC transporter" evidence="5">
    <location>
        <begin position="2"/>
        <end position="234"/>
    </location>
</feature>
<dbReference type="SUPFAM" id="SSF52540">
    <property type="entry name" value="P-loop containing nucleoside triphosphate hydrolases"/>
    <property type="match status" value="1"/>
</dbReference>
<keyword evidence="7" id="KW-1185">Reference proteome</keyword>
<dbReference type="Proteomes" id="UP001596473">
    <property type="component" value="Unassembled WGS sequence"/>
</dbReference>
<dbReference type="InterPro" id="IPR051120">
    <property type="entry name" value="ABC_AA/LPS_Transport"/>
</dbReference>
<keyword evidence="2" id="KW-1003">Cell membrane</keyword>
<dbReference type="RefSeq" id="WP_380185385.1">
    <property type="nucleotide sequence ID" value="NZ_JBHTBQ010000001.1"/>
</dbReference>
<comment type="caution">
    <text evidence="6">The sequence shown here is derived from an EMBL/GenBank/DDBJ whole genome shotgun (WGS) entry which is preliminary data.</text>
</comment>
<keyword evidence="3" id="KW-0547">Nucleotide-binding</keyword>
<evidence type="ECO:0000256" key="4">
    <source>
        <dbReference type="ARBA" id="ARBA00022840"/>
    </source>
</evidence>
<keyword evidence="2" id="KW-0472">Membrane</keyword>
<dbReference type="PROSITE" id="PS50893">
    <property type="entry name" value="ABC_TRANSPORTER_2"/>
    <property type="match status" value="1"/>
</dbReference>
<reference evidence="7" key="1">
    <citation type="journal article" date="2019" name="Int. J. Syst. Evol. Microbiol.">
        <title>The Global Catalogue of Microorganisms (GCM) 10K type strain sequencing project: providing services to taxonomists for standard genome sequencing and annotation.</title>
        <authorList>
            <consortium name="The Broad Institute Genomics Platform"/>
            <consortium name="The Broad Institute Genome Sequencing Center for Infectious Disease"/>
            <person name="Wu L."/>
            <person name="Ma J."/>
        </authorList>
    </citation>
    <scope>NUCLEOTIDE SEQUENCE [LARGE SCALE GENOMIC DNA]</scope>
    <source>
        <strain evidence="7">CCUG 62945</strain>
    </source>
</reference>
<dbReference type="PANTHER" id="PTHR45772:SF1">
    <property type="entry name" value="ABC TRANSPORTER ATP-BINDING PROTEIN"/>
    <property type="match status" value="1"/>
</dbReference>
<evidence type="ECO:0000259" key="5">
    <source>
        <dbReference type="PROSITE" id="PS50893"/>
    </source>
</evidence>
<organism evidence="6 7">
    <name type="scientific">Iodobacter arcticus</name>
    <dbReference type="NCBI Taxonomy" id="590593"/>
    <lineage>
        <taxon>Bacteria</taxon>
        <taxon>Pseudomonadati</taxon>
        <taxon>Pseudomonadota</taxon>
        <taxon>Betaproteobacteria</taxon>
        <taxon>Neisseriales</taxon>
        <taxon>Chitinibacteraceae</taxon>
        <taxon>Iodobacter</taxon>
    </lineage>
</organism>
<evidence type="ECO:0000256" key="1">
    <source>
        <dbReference type="ARBA" id="ARBA00022448"/>
    </source>
</evidence>
<dbReference type="SMART" id="SM00382">
    <property type="entry name" value="AAA"/>
    <property type="match status" value="1"/>
</dbReference>
<gene>
    <name evidence="6" type="ORF">ACFQNF_00775</name>
</gene>
<dbReference type="Gene3D" id="3.40.50.300">
    <property type="entry name" value="P-loop containing nucleotide triphosphate hydrolases"/>
    <property type="match status" value="1"/>
</dbReference>